<proteinExistence type="predicted"/>
<evidence type="ECO:0008006" key="4">
    <source>
        <dbReference type="Google" id="ProtNLM"/>
    </source>
</evidence>
<gene>
    <name evidence="2" type="ORF">Pan153_61620</name>
</gene>
<evidence type="ECO:0000313" key="2">
    <source>
        <dbReference type="EMBL" id="QDV21474.1"/>
    </source>
</evidence>
<dbReference type="Proteomes" id="UP000320839">
    <property type="component" value="Chromosome"/>
</dbReference>
<organism evidence="2 3">
    <name type="scientific">Gimesia panareensis</name>
    <dbReference type="NCBI Taxonomy" id="2527978"/>
    <lineage>
        <taxon>Bacteria</taxon>
        <taxon>Pseudomonadati</taxon>
        <taxon>Planctomycetota</taxon>
        <taxon>Planctomycetia</taxon>
        <taxon>Planctomycetales</taxon>
        <taxon>Planctomycetaceae</taxon>
        <taxon>Gimesia</taxon>
    </lineage>
</organism>
<dbReference type="AlphaFoldDB" id="A0A518FYZ2"/>
<evidence type="ECO:0000256" key="1">
    <source>
        <dbReference type="SAM" id="SignalP"/>
    </source>
</evidence>
<name>A0A518FYZ2_9PLAN</name>
<keyword evidence="1" id="KW-0732">Signal</keyword>
<feature type="signal peptide" evidence="1">
    <location>
        <begin position="1"/>
        <end position="24"/>
    </location>
</feature>
<feature type="chain" id="PRO_5022045180" description="HEAT repeat protein" evidence="1">
    <location>
        <begin position="25"/>
        <end position="380"/>
    </location>
</feature>
<reference evidence="2 3" key="1">
    <citation type="submission" date="2019-02" db="EMBL/GenBank/DDBJ databases">
        <title>Deep-cultivation of Planctomycetes and their phenomic and genomic characterization uncovers novel biology.</title>
        <authorList>
            <person name="Wiegand S."/>
            <person name="Jogler M."/>
            <person name="Boedeker C."/>
            <person name="Pinto D."/>
            <person name="Vollmers J."/>
            <person name="Rivas-Marin E."/>
            <person name="Kohn T."/>
            <person name="Peeters S.H."/>
            <person name="Heuer A."/>
            <person name="Rast P."/>
            <person name="Oberbeckmann S."/>
            <person name="Bunk B."/>
            <person name="Jeske O."/>
            <person name="Meyerdierks A."/>
            <person name="Storesund J.E."/>
            <person name="Kallscheuer N."/>
            <person name="Luecker S."/>
            <person name="Lage O.M."/>
            <person name="Pohl T."/>
            <person name="Merkel B.J."/>
            <person name="Hornburger P."/>
            <person name="Mueller R.-W."/>
            <person name="Bruemmer F."/>
            <person name="Labrenz M."/>
            <person name="Spormann A.M."/>
            <person name="Op den Camp H."/>
            <person name="Overmann J."/>
            <person name="Amann R."/>
            <person name="Jetten M.S.M."/>
            <person name="Mascher T."/>
            <person name="Medema M.H."/>
            <person name="Devos D.P."/>
            <person name="Kaster A.-K."/>
            <person name="Ovreas L."/>
            <person name="Rohde M."/>
            <person name="Galperin M.Y."/>
            <person name="Jogler C."/>
        </authorList>
    </citation>
    <scope>NUCLEOTIDE SEQUENCE [LARGE SCALE GENOMIC DNA]</scope>
    <source>
        <strain evidence="2 3">Pan153</strain>
    </source>
</reference>
<evidence type="ECO:0000313" key="3">
    <source>
        <dbReference type="Proteomes" id="UP000320839"/>
    </source>
</evidence>
<dbReference type="RefSeq" id="WP_145460180.1">
    <property type="nucleotide sequence ID" value="NZ_CP036317.1"/>
</dbReference>
<protein>
    <recommendedName>
        <fullName evidence="4">HEAT repeat protein</fullName>
    </recommendedName>
</protein>
<accession>A0A518FYZ2</accession>
<dbReference type="EMBL" id="CP036317">
    <property type="protein sequence ID" value="QDV21474.1"/>
    <property type="molecule type" value="Genomic_DNA"/>
</dbReference>
<sequence precursor="true">MLKRISPVLALVCGLTGICLDSVAAEVRKQESAPQTLTELKARTQEYEAILYKLGAFPVRRLTKPYKNNGHPGEVYFMGSRIDVHGWLPPLRAIDYLSLAERKANQLPRERLSYERYVALLDVKTYQQTRDPLLFAVLRFTLDEMRRYQLEIKEPEDLLKVYHARIGLEEAVLKVLEGRGLTGPMVADLYRQYGDPVLLRYVTPPAKGQQEYRVFLEQLLTDQRIEAALRFVVYTQLYQAGPQKHLAGYKAFIAEQIEQLPNWHDRKSMNTALSAIGDAESIEIMNRSLLNDPVAEVREWILVVEWLDRKRVHPAVIDTLLLIAEGKGKPCRHVLPTCFKIPEQGTELRPFLYDWLDWARDQPNLAQETRQKIERAVQAL</sequence>